<gene>
    <name evidence="1" type="ORF">HJG60_009014</name>
</gene>
<protein>
    <submittedName>
        <fullName evidence="1">Uncharacterized protein</fullName>
    </submittedName>
</protein>
<dbReference type="Proteomes" id="UP000664940">
    <property type="component" value="Unassembled WGS sequence"/>
</dbReference>
<comment type="caution">
    <text evidence="1">The sequence shown here is derived from an EMBL/GenBank/DDBJ whole genome shotgun (WGS) entry which is preliminary data.</text>
</comment>
<sequence length="154" mass="17910">MPIVMQKLRSNKASALLPNCKEITQRTGCERQEFIRTYMCTRGGWLVKSPQHRLSQHRLCRVQKTKQTGHAGWICSHESCVKSKCQLFTIQAHTGNQFHFDHFLTEKLVKFPRSHSTLTNGLHYIPTRWEGELELGKGPMFFTYHTHGVNIMQK</sequence>
<reference evidence="1 2" key="1">
    <citation type="journal article" date="2020" name="Nature">
        <title>Six reference-quality genomes reveal evolution of bat adaptations.</title>
        <authorList>
            <person name="Jebb D."/>
            <person name="Huang Z."/>
            <person name="Pippel M."/>
            <person name="Hughes G.M."/>
            <person name="Lavrichenko K."/>
            <person name="Devanna P."/>
            <person name="Winkler S."/>
            <person name="Jermiin L.S."/>
            <person name="Skirmuntt E.C."/>
            <person name="Katzourakis A."/>
            <person name="Burkitt-Gray L."/>
            <person name="Ray D.A."/>
            <person name="Sullivan K.A.M."/>
            <person name="Roscito J.G."/>
            <person name="Kirilenko B.M."/>
            <person name="Davalos L.M."/>
            <person name="Corthals A.P."/>
            <person name="Power M.L."/>
            <person name="Jones G."/>
            <person name="Ransome R.D."/>
            <person name="Dechmann D.K.N."/>
            <person name="Locatelli A.G."/>
            <person name="Puechmaille S.J."/>
            <person name="Fedrigo O."/>
            <person name="Jarvis E.D."/>
            <person name="Hiller M."/>
            <person name="Vernes S.C."/>
            <person name="Myers E.W."/>
            <person name="Teeling E.C."/>
        </authorList>
    </citation>
    <scope>NUCLEOTIDE SEQUENCE [LARGE SCALE GENOMIC DNA]</scope>
    <source>
        <strain evidence="1">Bat1K_MPI-CBG_1</strain>
    </source>
</reference>
<evidence type="ECO:0000313" key="1">
    <source>
        <dbReference type="EMBL" id="KAF6078088.1"/>
    </source>
</evidence>
<dbReference type="AlphaFoldDB" id="A0A833YPK3"/>
<dbReference type="EMBL" id="JABVXQ010000014">
    <property type="protein sequence ID" value="KAF6078088.1"/>
    <property type="molecule type" value="Genomic_DNA"/>
</dbReference>
<accession>A0A833YPK3</accession>
<proteinExistence type="predicted"/>
<name>A0A833YPK3_9CHIR</name>
<evidence type="ECO:0000313" key="2">
    <source>
        <dbReference type="Proteomes" id="UP000664940"/>
    </source>
</evidence>
<organism evidence="1 2">
    <name type="scientific">Phyllostomus discolor</name>
    <name type="common">pale spear-nosed bat</name>
    <dbReference type="NCBI Taxonomy" id="89673"/>
    <lineage>
        <taxon>Eukaryota</taxon>
        <taxon>Metazoa</taxon>
        <taxon>Chordata</taxon>
        <taxon>Craniata</taxon>
        <taxon>Vertebrata</taxon>
        <taxon>Euteleostomi</taxon>
        <taxon>Mammalia</taxon>
        <taxon>Eutheria</taxon>
        <taxon>Laurasiatheria</taxon>
        <taxon>Chiroptera</taxon>
        <taxon>Yangochiroptera</taxon>
        <taxon>Phyllostomidae</taxon>
        <taxon>Phyllostominae</taxon>
        <taxon>Phyllostomus</taxon>
    </lineage>
</organism>